<keyword evidence="3" id="KW-1185">Reference proteome</keyword>
<protein>
    <submittedName>
        <fullName evidence="2">Uncharacterized protein</fullName>
    </submittedName>
</protein>
<dbReference type="Proteomes" id="UP000321085">
    <property type="component" value="Unassembled WGS sequence"/>
</dbReference>
<proteinExistence type="predicted"/>
<dbReference type="AlphaFoldDB" id="A0A512BR34"/>
<keyword evidence="1" id="KW-1133">Transmembrane helix</keyword>
<name>A0A512BR34_9HYPH</name>
<gene>
    <name evidence="2" type="ORF">MAE02_19730</name>
</gene>
<keyword evidence="1" id="KW-0812">Transmembrane</keyword>
<evidence type="ECO:0000313" key="2">
    <source>
        <dbReference type="EMBL" id="GEO14277.1"/>
    </source>
</evidence>
<accession>A0A512BR34</accession>
<reference evidence="2 3" key="1">
    <citation type="submission" date="2019-07" db="EMBL/GenBank/DDBJ databases">
        <title>Whole genome shotgun sequence of Microvirga aerophila NBRC 106136.</title>
        <authorList>
            <person name="Hosoyama A."/>
            <person name="Uohara A."/>
            <person name="Ohji S."/>
            <person name="Ichikawa N."/>
        </authorList>
    </citation>
    <scope>NUCLEOTIDE SEQUENCE [LARGE SCALE GENOMIC DNA]</scope>
    <source>
        <strain evidence="2 3">NBRC 106136</strain>
    </source>
</reference>
<dbReference type="OrthoDB" id="8021049at2"/>
<organism evidence="2 3">
    <name type="scientific">Microvirga aerophila</name>
    <dbReference type="NCBI Taxonomy" id="670291"/>
    <lineage>
        <taxon>Bacteria</taxon>
        <taxon>Pseudomonadati</taxon>
        <taxon>Pseudomonadota</taxon>
        <taxon>Alphaproteobacteria</taxon>
        <taxon>Hyphomicrobiales</taxon>
        <taxon>Methylobacteriaceae</taxon>
        <taxon>Microvirga</taxon>
    </lineage>
</organism>
<feature type="transmembrane region" description="Helical" evidence="1">
    <location>
        <begin position="39"/>
        <end position="62"/>
    </location>
</feature>
<evidence type="ECO:0000256" key="1">
    <source>
        <dbReference type="SAM" id="Phobius"/>
    </source>
</evidence>
<evidence type="ECO:0000313" key="3">
    <source>
        <dbReference type="Proteomes" id="UP000321085"/>
    </source>
</evidence>
<feature type="transmembrane region" description="Helical" evidence="1">
    <location>
        <begin position="68"/>
        <end position="87"/>
    </location>
</feature>
<sequence>MEKRHTDYFKRYGRKIAPLPAAKITVSLSKENIVLPRPIIALLALTIGLPFLILFAVVSSAAGAEVRIFTTVLQGTVLGTFLILMIFEIKRLVDQSPDGH</sequence>
<dbReference type="EMBL" id="BJYU01000021">
    <property type="protein sequence ID" value="GEO14277.1"/>
    <property type="molecule type" value="Genomic_DNA"/>
</dbReference>
<comment type="caution">
    <text evidence="2">The sequence shown here is derived from an EMBL/GenBank/DDBJ whole genome shotgun (WGS) entry which is preliminary data.</text>
</comment>
<keyword evidence="1" id="KW-0472">Membrane</keyword>